<reference evidence="2 3" key="1">
    <citation type="submission" date="2019-11" db="EMBL/GenBank/DDBJ databases">
        <title>Venatorbacter sp. nov. a predator of Campylobacter and other Gram-negative bacteria.</title>
        <authorList>
            <person name="Saeedi A."/>
            <person name="Cummings N.J."/>
            <person name="Connerton I.F."/>
            <person name="Connerton P.L."/>
        </authorList>
    </citation>
    <scope>NUCLEOTIDE SEQUENCE [LARGE SCALE GENOMIC DNA]</scope>
    <source>
        <strain evidence="2">XL5</strain>
    </source>
</reference>
<evidence type="ECO:0000256" key="1">
    <source>
        <dbReference type="SAM" id="SignalP"/>
    </source>
</evidence>
<proteinExistence type="predicted"/>
<gene>
    <name evidence="2" type="ORF">GJQ55_00140</name>
</gene>
<name>A0A9X7YMR1_9GAMM</name>
<keyword evidence="3" id="KW-1185">Reference proteome</keyword>
<organism evidence="2 3">
    <name type="scientific">Venatoribacter cucullus</name>
    <dbReference type="NCBI Taxonomy" id="2661630"/>
    <lineage>
        <taxon>Bacteria</taxon>
        <taxon>Pseudomonadati</taxon>
        <taxon>Pseudomonadota</taxon>
        <taxon>Gammaproteobacteria</taxon>
        <taxon>Oceanospirillales</taxon>
        <taxon>Oceanospirillaceae</taxon>
        <taxon>Venatoribacter</taxon>
    </lineage>
</organism>
<keyword evidence="1" id="KW-0732">Signal</keyword>
<evidence type="ECO:0000313" key="3">
    <source>
        <dbReference type="Proteomes" id="UP000596074"/>
    </source>
</evidence>
<sequence>MFQPVRLLCCILLFITGSATAQSLLWEHSPASDNGLSYWQYMHSLNITSANWYSQCKDQNCSYWVAVGEQRFRVGKNSSLITQSRYQQVTYALYRNGEQYYLADNHGQRVAVADAALANCVSFSDGVISLRGELICLSGRTLRVGNRSQTLPARPLHYRFATSYRGHWVLAMLDKDFNLYVIDASGQRQTRTGLQRHSDFDHILSVFPQAPGNTWVALYEYRNKRNKNLSLYHLQGDNARHYTVTNSIGDDTGVRPELYQAADNELRVSTRLRSSTKFYRLRPESLPAQQPEANPYQTPDLADLLIGAGIRATHWSVSQSVESPAGSDGSTDKLASVKYDMNESVLREYRLAGQLAGNQIALTWLTSEAEQGMNQLERSATRKLYGSIGFERFFHGPTRLQLEFASELAGGVATYRDNNGAEQVVAFENDYQRFALLVTSELGWLSGVSYSRNNMPMAVGFFESGLGDPDIYFDPDFELQKLTYVIGYDTAQYTSRYLFNSRGFYLDGRVGIGLYRYDIGADILRQAEAVSGKEHSDDIGLALDGFVEAGYFWQARSVRWGGLGAALQAGVSADVETYYNGISEDSEIEADEIRAAFERTDVRWGPFVRLNLMF</sequence>
<dbReference type="KEGG" id="vcw:GJQ55_00140"/>
<dbReference type="AlphaFoldDB" id="A0A9X7YMR1"/>
<dbReference type="EMBL" id="CP046056">
    <property type="protein sequence ID" value="QQD22979.1"/>
    <property type="molecule type" value="Genomic_DNA"/>
</dbReference>
<evidence type="ECO:0000313" key="2">
    <source>
        <dbReference type="EMBL" id="QQD22979.1"/>
    </source>
</evidence>
<feature type="signal peptide" evidence="1">
    <location>
        <begin position="1"/>
        <end position="21"/>
    </location>
</feature>
<dbReference type="RefSeq" id="WP_228345489.1">
    <property type="nucleotide sequence ID" value="NZ_CP046056.1"/>
</dbReference>
<feature type="chain" id="PRO_5040869377" evidence="1">
    <location>
        <begin position="22"/>
        <end position="614"/>
    </location>
</feature>
<dbReference type="Proteomes" id="UP000596074">
    <property type="component" value="Chromosome"/>
</dbReference>
<accession>A0A9X7YMR1</accession>
<protein>
    <submittedName>
        <fullName evidence="2">Uncharacterized protein</fullName>
    </submittedName>
</protein>